<dbReference type="PANTHER" id="PTHR12000:SF21">
    <property type="entry name" value="LEGUMAIN-RELATED"/>
    <property type="match status" value="1"/>
</dbReference>
<accession>A0A9D3NJK8</accession>
<dbReference type="InterPro" id="IPR048501">
    <property type="entry name" value="Legum_prodom"/>
</dbReference>
<dbReference type="OrthoDB" id="192611at2759"/>
<sequence>MLDQLKDSNMYGVSACRPEESGYACFYDQRLNAYIAGIFGAYWLHHTETVKLNTTSFGDQFSYLKRNVSEAARRIGGSQTPCNYSDMNICSIMLSELLGKSRVSVPGDISVPPTDFQVSELTDITEVPLIIQKNRITNEKDPEKRKILQQQYDDLKRKRKTVDEALQKIAERINASRALSEKREVTLTYELKVVAEHFRKNLFDWEKEPHVVTPSHLQVLVNLCELGLKVESRVEAMFDVSEEIEVEVEDHMMRQRHTYILKQVFGTGASA</sequence>
<gene>
    <name evidence="3" type="ORF">KOW79_011062</name>
</gene>
<dbReference type="InterPro" id="IPR001096">
    <property type="entry name" value="Peptidase_C13"/>
</dbReference>
<name>A0A9D3NJK8_9TELE</name>
<feature type="coiled-coil region" evidence="2">
    <location>
        <begin position="145"/>
        <end position="172"/>
    </location>
</feature>
<dbReference type="GO" id="GO:0051603">
    <property type="term" value="P:proteolysis involved in protein catabolic process"/>
    <property type="evidence" value="ECO:0007669"/>
    <property type="project" value="TreeGrafter"/>
</dbReference>
<evidence type="ECO:0000256" key="1">
    <source>
        <dbReference type="ARBA" id="ARBA00009941"/>
    </source>
</evidence>
<organism evidence="3 4">
    <name type="scientific">Hemibagrus wyckioides</name>
    <dbReference type="NCBI Taxonomy" id="337641"/>
    <lineage>
        <taxon>Eukaryota</taxon>
        <taxon>Metazoa</taxon>
        <taxon>Chordata</taxon>
        <taxon>Craniata</taxon>
        <taxon>Vertebrata</taxon>
        <taxon>Euteleostomi</taxon>
        <taxon>Actinopterygii</taxon>
        <taxon>Neopterygii</taxon>
        <taxon>Teleostei</taxon>
        <taxon>Ostariophysi</taxon>
        <taxon>Siluriformes</taxon>
        <taxon>Bagridae</taxon>
        <taxon>Hemibagrus</taxon>
    </lineage>
</organism>
<dbReference type="Pfam" id="PF01650">
    <property type="entry name" value="Peptidase_C13"/>
    <property type="match status" value="1"/>
</dbReference>
<dbReference type="Gene3D" id="3.40.50.1460">
    <property type="match status" value="1"/>
</dbReference>
<reference evidence="3 4" key="1">
    <citation type="submission" date="2021-06" db="EMBL/GenBank/DDBJ databases">
        <title>Chromosome-level genome assembly of the red-tail catfish (Hemibagrus wyckioides).</title>
        <authorList>
            <person name="Shao F."/>
        </authorList>
    </citation>
    <scope>NUCLEOTIDE SEQUENCE [LARGE SCALE GENOMIC DNA]</scope>
    <source>
        <strain evidence="3">EC202008001</strain>
        <tissue evidence="3">Blood</tissue>
    </source>
</reference>
<dbReference type="CDD" id="cd21115">
    <property type="entry name" value="legumain_C"/>
    <property type="match status" value="1"/>
</dbReference>
<protein>
    <submittedName>
        <fullName evidence="3">Uncharacterized protein</fullName>
    </submittedName>
</protein>
<keyword evidence="2" id="KW-0175">Coiled coil</keyword>
<dbReference type="GO" id="GO:0004197">
    <property type="term" value="F:cysteine-type endopeptidase activity"/>
    <property type="evidence" value="ECO:0007669"/>
    <property type="project" value="TreeGrafter"/>
</dbReference>
<dbReference type="AlphaFoldDB" id="A0A9D3NJK8"/>
<dbReference type="PANTHER" id="PTHR12000">
    <property type="entry name" value="HEMOGLOBINASE FAMILY MEMBER"/>
    <property type="match status" value="1"/>
</dbReference>
<dbReference type="Gene3D" id="1.10.132.130">
    <property type="match status" value="1"/>
</dbReference>
<dbReference type="Proteomes" id="UP000824219">
    <property type="component" value="Linkage Group LG13"/>
</dbReference>
<dbReference type="GO" id="GO:0005773">
    <property type="term" value="C:vacuole"/>
    <property type="evidence" value="ECO:0007669"/>
    <property type="project" value="GOC"/>
</dbReference>
<comment type="caution">
    <text evidence="3">The sequence shown here is derived from an EMBL/GenBank/DDBJ whole genome shotgun (WGS) entry which is preliminary data.</text>
</comment>
<evidence type="ECO:0000313" key="3">
    <source>
        <dbReference type="EMBL" id="KAG7324746.1"/>
    </source>
</evidence>
<dbReference type="EMBL" id="JAHKSW010000013">
    <property type="protein sequence ID" value="KAG7324746.1"/>
    <property type="molecule type" value="Genomic_DNA"/>
</dbReference>
<dbReference type="GO" id="GO:0006624">
    <property type="term" value="P:vacuolar protein processing"/>
    <property type="evidence" value="ECO:0007669"/>
    <property type="project" value="TreeGrafter"/>
</dbReference>
<keyword evidence="4" id="KW-1185">Reference proteome</keyword>
<evidence type="ECO:0000256" key="2">
    <source>
        <dbReference type="SAM" id="Coils"/>
    </source>
</evidence>
<dbReference type="InterPro" id="IPR046427">
    <property type="entry name" value="Legumain_prodom_sf"/>
</dbReference>
<comment type="similarity">
    <text evidence="1">Belongs to the peptidase C13 family.</text>
</comment>
<evidence type="ECO:0000313" key="4">
    <source>
        <dbReference type="Proteomes" id="UP000824219"/>
    </source>
</evidence>
<proteinExistence type="inferred from homology"/>